<feature type="domain" description="IrrE N-terminal-like" evidence="1">
    <location>
        <begin position="42"/>
        <end position="170"/>
    </location>
</feature>
<sequence length="173" mass="19505">MPVDIPEADPALSLWQQCNPADLEKFWHLLGQFPVKVGEIARALGISVISKTLQSEISGLIKLSGGQFQIEVNNTDLPVRQRFTVCHEISHYLLHRDQIDADGITDNILYRSRLSNRQEAQANKLAAAILLPWNLVLEWHNSTFDTPPRQDTVEEIAKAFKASRLAVGFRFGF</sequence>
<dbReference type="Pfam" id="PF06114">
    <property type="entry name" value="Peptidase_M78"/>
    <property type="match status" value="1"/>
</dbReference>
<organism evidence="2 3">
    <name type="scientific">Novosphingobium mangrovi</name>
    <name type="common">ex Huang et al. 2023</name>
    <dbReference type="NCBI Taxonomy" id="2976432"/>
    <lineage>
        <taxon>Bacteria</taxon>
        <taxon>Pseudomonadati</taxon>
        <taxon>Pseudomonadota</taxon>
        <taxon>Alphaproteobacteria</taxon>
        <taxon>Sphingomonadales</taxon>
        <taxon>Sphingomonadaceae</taxon>
        <taxon>Novosphingobium</taxon>
    </lineage>
</organism>
<keyword evidence="3" id="KW-1185">Reference proteome</keyword>
<evidence type="ECO:0000313" key="2">
    <source>
        <dbReference type="EMBL" id="MCT2399324.1"/>
    </source>
</evidence>
<dbReference type="PANTHER" id="PTHR43236:SF1">
    <property type="entry name" value="BLL7220 PROTEIN"/>
    <property type="match status" value="1"/>
</dbReference>
<proteinExistence type="predicted"/>
<dbReference type="InterPro" id="IPR052345">
    <property type="entry name" value="Rad_response_metalloprotease"/>
</dbReference>
<dbReference type="EMBL" id="JANZXA010000004">
    <property type="protein sequence ID" value="MCT2399324.1"/>
    <property type="molecule type" value="Genomic_DNA"/>
</dbReference>
<comment type="caution">
    <text evidence="2">The sequence shown here is derived from an EMBL/GenBank/DDBJ whole genome shotgun (WGS) entry which is preliminary data.</text>
</comment>
<dbReference type="Proteomes" id="UP001165583">
    <property type="component" value="Unassembled WGS sequence"/>
</dbReference>
<dbReference type="PANTHER" id="PTHR43236">
    <property type="entry name" value="ANTITOXIN HIGA1"/>
    <property type="match status" value="1"/>
</dbReference>
<gene>
    <name evidence="2" type="ORF">NZK81_07175</name>
</gene>
<dbReference type="Gene3D" id="1.10.10.2910">
    <property type="match status" value="1"/>
</dbReference>
<evidence type="ECO:0000259" key="1">
    <source>
        <dbReference type="Pfam" id="PF06114"/>
    </source>
</evidence>
<dbReference type="RefSeq" id="WP_260045359.1">
    <property type="nucleotide sequence ID" value="NZ_JANZXA010000004.1"/>
</dbReference>
<evidence type="ECO:0000313" key="3">
    <source>
        <dbReference type="Proteomes" id="UP001165583"/>
    </source>
</evidence>
<name>A0ABT2I3E2_9SPHN</name>
<reference evidence="2" key="1">
    <citation type="submission" date="2022-09" db="EMBL/GenBank/DDBJ databases">
        <title>Novosphingobium sp. Nov., a polycyclic aromatic hydrocarbon-degrading bacterium isolated form mangrove sediments in HongKong.</title>
        <authorList>
            <person name="Hu Z."/>
        </authorList>
    </citation>
    <scope>NUCLEOTIDE SEQUENCE</scope>
    <source>
        <strain evidence="2">HK4-1</strain>
    </source>
</reference>
<dbReference type="InterPro" id="IPR010359">
    <property type="entry name" value="IrrE_HExxH"/>
</dbReference>
<accession>A0ABT2I3E2</accession>
<protein>
    <submittedName>
        <fullName evidence="2">ImmA/IrrE family metallo-endopeptidase</fullName>
    </submittedName>
</protein>